<accession>A0A139WJL6</accession>
<reference evidence="2 3" key="2">
    <citation type="journal article" date="2010" name="Nucleic Acids Res.">
        <title>BeetleBase in 2010: revisions to provide comprehensive genomic information for Tribolium castaneum.</title>
        <authorList>
            <person name="Kim H.S."/>
            <person name="Murphy T."/>
            <person name="Xia J."/>
            <person name="Caragea D."/>
            <person name="Park Y."/>
            <person name="Beeman R.W."/>
            <person name="Lorenzen M.D."/>
            <person name="Butcher S."/>
            <person name="Manak J.R."/>
            <person name="Brown S.J."/>
        </authorList>
    </citation>
    <scope>GENOME REANNOTATION</scope>
    <source>
        <strain evidence="2 3">Georgia GA2</strain>
    </source>
</reference>
<dbReference type="AlphaFoldDB" id="A0A139WJL6"/>
<dbReference type="InParanoid" id="A0A139WJL6"/>
<name>A0A139WJL6_TRICA</name>
<gene>
    <name evidence="2" type="primary">AUGUSTUS-3.0.2_32933</name>
    <name evidence="2" type="ORF">TcasGA2_TC032933</name>
</gene>
<evidence type="ECO:0000313" key="3">
    <source>
        <dbReference type="Proteomes" id="UP000007266"/>
    </source>
</evidence>
<feature type="signal peptide" evidence="1">
    <location>
        <begin position="1"/>
        <end position="21"/>
    </location>
</feature>
<dbReference type="Proteomes" id="UP000007266">
    <property type="component" value="Linkage group 4"/>
</dbReference>
<protein>
    <recommendedName>
        <fullName evidence="4">Protein TsetseEP domain-containing protein</fullName>
    </recommendedName>
</protein>
<keyword evidence="3" id="KW-1185">Reference proteome</keyword>
<evidence type="ECO:0000313" key="2">
    <source>
        <dbReference type="EMBL" id="KYB28170.1"/>
    </source>
</evidence>
<evidence type="ECO:0008006" key="4">
    <source>
        <dbReference type="Google" id="ProtNLM"/>
    </source>
</evidence>
<dbReference type="OrthoDB" id="6742832at2759"/>
<evidence type="ECO:0000256" key="1">
    <source>
        <dbReference type="SAM" id="SignalP"/>
    </source>
</evidence>
<feature type="chain" id="PRO_5007300040" description="Protein TsetseEP domain-containing protein" evidence="1">
    <location>
        <begin position="22"/>
        <end position="222"/>
    </location>
</feature>
<sequence>MNSKFVVTLVVAFCLVQGNHAETIDEVVADMTTRINAIKTNIDGIIHDGGKLVGETHKIIGTIVAQAEATVYTQIDQLNNIVQQAQAEAAQKAVDISQCVNVVTDALGALDLHKLDACNNQEGLNTLRAKLGLLGRLKQQLSNSITGCLAKNPISAVALRSCIQGEIDSVNNQVVQIQEEINLVTAESAQNAQNCAHAASQSLLKTIDTVAHDFRNCVSAIL</sequence>
<dbReference type="EMBL" id="KQ971338">
    <property type="protein sequence ID" value="KYB28170.1"/>
    <property type="molecule type" value="Genomic_DNA"/>
</dbReference>
<reference evidence="2 3" key="1">
    <citation type="journal article" date="2008" name="Nature">
        <title>The genome of the model beetle and pest Tribolium castaneum.</title>
        <authorList>
            <consortium name="Tribolium Genome Sequencing Consortium"/>
            <person name="Richards S."/>
            <person name="Gibbs R.A."/>
            <person name="Weinstock G.M."/>
            <person name="Brown S.J."/>
            <person name="Denell R."/>
            <person name="Beeman R.W."/>
            <person name="Gibbs R."/>
            <person name="Beeman R.W."/>
            <person name="Brown S.J."/>
            <person name="Bucher G."/>
            <person name="Friedrich M."/>
            <person name="Grimmelikhuijzen C.J."/>
            <person name="Klingler M."/>
            <person name="Lorenzen M."/>
            <person name="Richards S."/>
            <person name="Roth S."/>
            <person name="Schroder R."/>
            <person name="Tautz D."/>
            <person name="Zdobnov E.M."/>
            <person name="Muzny D."/>
            <person name="Gibbs R.A."/>
            <person name="Weinstock G.M."/>
            <person name="Attaway T."/>
            <person name="Bell S."/>
            <person name="Buhay C.J."/>
            <person name="Chandrabose M.N."/>
            <person name="Chavez D."/>
            <person name="Clerk-Blankenburg K.P."/>
            <person name="Cree A."/>
            <person name="Dao M."/>
            <person name="Davis C."/>
            <person name="Chacko J."/>
            <person name="Dinh H."/>
            <person name="Dugan-Rocha S."/>
            <person name="Fowler G."/>
            <person name="Garner T.T."/>
            <person name="Garnes J."/>
            <person name="Gnirke A."/>
            <person name="Hawes A."/>
            <person name="Hernandez J."/>
            <person name="Hines S."/>
            <person name="Holder M."/>
            <person name="Hume J."/>
            <person name="Jhangiani S.N."/>
            <person name="Joshi V."/>
            <person name="Khan Z.M."/>
            <person name="Jackson L."/>
            <person name="Kovar C."/>
            <person name="Kowis A."/>
            <person name="Lee S."/>
            <person name="Lewis L.R."/>
            <person name="Margolis J."/>
            <person name="Morgan M."/>
            <person name="Nazareth L.V."/>
            <person name="Nguyen N."/>
            <person name="Okwuonu G."/>
            <person name="Parker D."/>
            <person name="Richards S."/>
            <person name="Ruiz S.J."/>
            <person name="Santibanez J."/>
            <person name="Savard J."/>
            <person name="Scherer S.E."/>
            <person name="Schneider B."/>
            <person name="Sodergren E."/>
            <person name="Tautz D."/>
            <person name="Vattahil S."/>
            <person name="Villasana D."/>
            <person name="White C.S."/>
            <person name="Wright R."/>
            <person name="Park Y."/>
            <person name="Beeman R.W."/>
            <person name="Lord J."/>
            <person name="Oppert B."/>
            <person name="Lorenzen M."/>
            <person name="Brown S."/>
            <person name="Wang L."/>
            <person name="Savard J."/>
            <person name="Tautz D."/>
            <person name="Richards S."/>
            <person name="Weinstock G."/>
            <person name="Gibbs R.A."/>
            <person name="Liu Y."/>
            <person name="Worley K."/>
            <person name="Weinstock G."/>
            <person name="Elsik C.G."/>
            <person name="Reese J.T."/>
            <person name="Elhaik E."/>
            <person name="Landan G."/>
            <person name="Graur D."/>
            <person name="Arensburger P."/>
            <person name="Atkinson P."/>
            <person name="Beeman R.W."/>
            <person name="Beidler J."/>
            <person name="Brown S.J."/>
            <person name="Demuth J.P."/>
            <person name="Drury D.W."/>
            <person name="Du Y.Z."/>
            <person name="Fujiwara H."/>
            <person name="Lorenzen M."/>
            <person name="Maselli V."/>
            <person name="Osanai M."/>
            <person name="Park Y."/>
            <person name="Robertson H.M."/>
            <person name="Tu Z."/>
            <person name="Wang J.J."/>
            <person name="Wang S."/>
            <person name="Richards S."/>
            <person name="Song H."/>
            <person name="Zhang L."/>
            <person name="Sodergren E."/>
            <person name="Werner D."/>
            <person name="Stanke M."/>
            <person name="Morgenstern B."/>
            <person name="Solovyev V."/>
            <person name="Kosarev P."/>
            <person name="Brown G."/>
            <person name="Chen H.C."/>
            <person name="Ermolaeva O."/>
            <person name="Hlavina W."/>
            <person name="Kapustin Y."/>
            <person name="Kiryutin B."/>
            <person name="Kitts P."/>
            <person name="Maglott D."/>
            <person name="Pruitt K."/>
            <person name="Sapojnikov V."/>
            <person name="Souvorov A."/>
            <person name="Mackey A.J."/>
            <person name="Waterhouse R.M."/>
            <person name="Wyder S."/>
            <person name="Zdobnov E.M."/>
            <person name="Zdobnov E.M."/>
            <person name="Wyder S."/>
            <person name="Kriventseva E.V."/>
            <person name="Kadowaki T."/>
            <person name="Bork P."/>
            <person name="Aranda M."/>
            <person name="Bao R."/>
            <person name="Beermann A."/>
            <person name="Berns N."/>
            <person name="Bolognesi R."/>
            <person name="Bonneton F."/>
            <person name="Bopp D."/>
            <person name="Brown S.J."/>
            <person name="Bucher G."/>
            <person name="Butts T."/>
            <person name="Chaumot A."/>
            <person name="Denell R.E."/>
            <person name="Ferrier D.E."/>
            <person name="Friedrich M."/>
            <person name="Gordon C.M."/>
            <person name="Jindra M."/>
            <person name="Klingler M."/>
            <person name="Lan Q."/>
            <person name="Lattorff H.M."/>
            <person name="Laudet V."/>
            <person name="von Levetsow C."/>
            <person name="Liu Z."/>
            <person name="Lutz R."/>
            <person name="Lynch J.A."/>
            <person name="da Fonseca R.N."/>
            <person name="Posnien N."/>
            <person name="Reuter R."/>
            <person name="Roth S."/>
            <person name="Savard J."/>
            <person name="Schinko J.B."/>
            <person name="Schmitt C."/>
            <person name="Schoppmeier M."/>
            <person name="Schroder R."/>
            <person name="Shippy T.D."/>
            <person name="Simonnet F."/>
            <person name="Marques-Souza H."/>
            <person name="Tautz D."/>
            <person name="Tomoyasu Y."/>
            <person name="Trauner J."/>
            <person name="Van der Zee M."/>
            <person name="Vervoort M."/>
            <person name="Wittkopp N."/>
            <person name="Wimmer E.A."/>
            <person name="Yang X."/>
            <person name="Jones A.K."/>
            <person name="Sattelle D.B."/>
            <person name="Ebert P.R."/>
            <person name="Nelson D."/>
            <person name="Scott J.G."/>
            <person name="Beeman R.W."/>
            <person name="Muthukrishnan S."/>
            <person name="Kramer K.J."/>
            <person name="Arakane Y."/>
            <person name="Beeman R.W."/>
            <person name="Zhu Q."/>
            <person name="Hogenkamp D."/>
            <person name="Dixit R."/>
            <person name="Oppert B."/>
            <person name="Jiang H."/>
            <person name="Zou Z."/>
            <person name="Marshall J."/>
            <person name="Elpidina E."/>
            <person name="Vinokurov K."/>
            <person name="Oppert C."/>
            <person name="Zou Z."/>
            <person name="Evans J."/>
            <person name="Lu Z."/>
            <person name="Zhao P."/>
            <person name="Sumathipala N."/>
            <person name="Altincicek B."/>
            <person name="Vilcinskas A."/>
            <person name="Williams M."/>
            <person name="Hultmark D."/>
            <person name="Hetru C."/>
            <person name="Jiang H."/>
            <person name="Grimmelikhuijzen C.J."/>
            <person name="Hauser F."/>
            <person name="Cazzamali G."/>
            <person name="Williamson M."/>
            <person name="Park Y."/>
            <person name="Li B."/>
            <person name="Tanaka Y."/>
            <person name="Predel R."/>
            <person name="Neupert S."/>
            <person name="Schachtner J."/>
            <person name="Verleyen P."/>
            <person name="Raible F."/>
            <person name="Bork P."/>
            <person name="Friedrich M."/>
            <person name="Walden K.K."/>
            <person name="Robertson H.M."/>
            <person name="Angeli S."/>
            <person name="Foret S."/>
            <person name="Bucher G."/>
            <person name="Schuetz S."/>
            <person name="Maleszka R."/>
            <person name="Wimmer E.A."/>
            <person name="Beeman R.W."/>
            <person name="Lorenzen M."/>
            <person name="Tomoyasu Y."/>
            <person name="Miller S.C."/>
            <person name="Grossmann D."/>
            <person name="Bucher G."/>
        </authorList>
    </citation>
    <scope>NUCLEOTIDE SEQUENCE [LARGE SCALE GENOMIC DNA]</scope>
    <source>
        <strain evidence="2 3">Georgia GA2</strain>
    </source>
</reference>
<dbReference type="KEGG" id="tca:661370"/>
<proteinExistence type="predicted"/>
<keyword evidence="1" id="KW-0732">Signal</keyword>
<organism evidence="2 3">
    <name type="scientific">Tribolium castaneum</name>
    <name type="common">Red flour beetle</name>
    <dbReference type="NCBI Taxonomy" id="7070"/>
    <lineage>
        <taxon>Eukaryota</taxon>
        <taxon>Metazoa</taxon>
        <taxon>Ecdysozoa</taxon>
        <taxon>Arthropoda</taxon>
        <taxon>Hexapoda</taxon>
        <taxon>Insecta</taxon>
        <taxon>Pterygota</taxon>
        <taxon>Neoptera</taxon>
        <taxon>Endopterygota</taxon>
        <taxon>Coleoptera</taxon>
        <taxon>Polyphaga</taxon>
        <taxon>Cucujiformia</taxon>
        <taxon>Tenebrionidae</taxon>
        <taxon>Tenebrionidae incertae sedis</taxon>
        <taxon>Tribolium</taxon>
    </lineage>
</organism>